<proteinExistence type="predicted"/>
<sequence length="150" mass="16914">MPVCEHDNSKTIRATGMKFEIPGGRHLWLPDQLSTKKGTTFFLKNSPRRQKPPESGFCRKGDLRRDRAHRVKPVLVDSPLAGEVWKHGEGCVNHALQAFLPLQEPTTAVFIVELSNWSDGYRSRLDIQPSVPHHGNSDRFSQMTIGLGME</sequence>
<dbReference type="EMBL" id="BGPR01001000">
    <property type="protein sequence ID" value="GBM42614.1"/>
    <property type="molecule type" value="Genomic_DNA"/>
</dbReference>
<accession>A0A4Y2FSK5</accession>
<keyword evidence="2" id="KW-1185">Reference proteome</keyword>
<dbReference type="Proteomes" id="UP000499080">
    <property type="component" value="Unassembled WGS sequence"/>
</dbReference>
<reference evidence="1 2" key="1">
    <citation type="journal article" date="2019" name="Sci. Rep.">
        <title>Orb-weaving spider Araneus ventricosus genome elucidates the spidroin gene catalogue.</title>
        <authorList>
            <person name="Kono N."/>
            <person name="Nakamura H."/>
            <person name="Ohtoshi R."/>
            <person name="Moran D.A.P."/>
            <person name="Shinohara A."/>
            <person name="Yoshida Y."/>
            <person name="Fujiwara M."/>
            <person name="Mori M."/>
            <person name="Tomita M."/>
            <person name="Arakawa K."/>
        </authorList>
    </citation>
    <scope>NUCLEOTIDE SEQUENCE [LARGE SCALE GENOMIC DNA]</scope>
</reference>
<gene>
    <name evidence="1" type="ORF">AVEN_148943_1</name>
</gene>
<dbReference type="AlphaFoldDB" id="A0A4Y2FSK5"/>
<protein>
    <submittedName>
        <fullName evidence="1">Uncharacterized protein</fullName>
    </submittedName>
</protein>
<comment type="caution">
    <text evidence="1">The sequence shown here is derived from an EMBL/GenBank/DDBJ whole genome shotgun (WGS) entry which is preliminary data.</text>
</comment>
<evidence type="ECO:0000313" key="2">
    <source>
        <dbReference type="Proteomes" id="UP000499080"/>
    </source>
</evidence>
<organism evidence="1 2">
    <name type="scientific">Araneus ventricosus</name>
    <name type="common">Orbweaver spider</name>
    <name type="synonym">Epeira ventricosa</name>
    <dbReference type="NCBI Taxonomy" id="182803"/>
    <lineage>
        <taxon>Eukaryota</taxon>
        <taxon>Metazoa</taxon>
        <taxon>Ecdysozoa</taxon>
        <taxon>Arthropoda</taxon>
        <taxon>Chelicerata</taxon>
        <taxon>Arachnida</taxon>
        <taxon>Araneae</taxon>
        <taxon>Araneomorphae</taxon>
        <taxon>Entelegynae</taxon>
        <taxon>Araneoidea</taxon>
        <taxon>Araneidae</taxon>
        <taxon>Araneus</taxon>
    </lineage>
</organism>
<name>A0A4Y2FSK5_ARAVE</name>
<evidence type="ECO:0000313" key="1">
    <source>
        <dbReference type="EMBL" id="GBM42614.1"/>
    </source>
</evidence>